<keyword evidence="1 2" id="KW-1015">Disulfide bond</keyword>
<dbReference type="Gene3D" id="2.60.120.200">
    <property type="match status" value="3"/>
</dbReference>
<sequence>MIALRIELFGCDYATDIASFDGQSYIRIDLTFQPIISVVDRLHFRFKTIESEGCSFTPWISRRHFCGATRAIVPDFDDRLGGGKNTIVKLGSAVDDGVGTRHGKTLRVAWNELRFKQHQHHLAAPTLHPTRDFRLDTLTFTGVDAHLKLSPLTAQHNINVSLCLRTYEVRGQILRRDFVEHGFAKVSIDRGQLKFWLQGTSLPEIHLEPFPGSMVNDGVWHCYSLAMQTNLIVQTLDDKISSTKRLLTFLPKTDYRFGASEARSEERGFRGCIRNIVTDGQMWDVASLASQTSSFVTVNDCRMRDRHGGRCLQSWDEFVCDCTGTGYSGAVCKTSSLPLSCEEYHRYHPSSRSAVVHLDMDGSGDLAPFSVLCKFEPDGRTEVHVHHDSMGESVVDGFQLPASYIQTINYNATWSQLTALINQSHVCRQQGKYSCRNAKLLNTPNGPPFGLWSTRSNRLMDTWAGVSPGISACMCGLSESCYDRSRGCNCDANDDPLRAEFLVDEGWFSPKDYLPVRQFAFGDTGSLTDSKESKYTLGPLICEGSHLMDNSVTFWRQDATLRFPFTDWGQNGDLYFQFRTTVESAVFLHSRGEKDELKVTLISPTELQFYHVSGSNGPKTVSVQTTRQLNDNEWHSVLIERNRLESRLRVDGAFSSAVRTSDEVFRPLQLGGQLLVGAASDLSNGFVGCLRTLMVNGIMFDLKYLVQKGTYGIVAGCLGKCDSSPCFNGGICQERYDQYKCDCRFTAFRGPLCSDEIGAHFRAEDFVEYTLPSPISTVGERIRVAFVTSEPRGILLQVNGATGDYLTIEMSNAGTIRVAFDLGFERQEIYEESENYPNGQFHDVTVWRTNNGRTVNVQADDHEVVSRTYRIESKQDTQLNSVKTIYLGRNYSMSGREGFIGCLSRVSFDDFFILKQLFQQKPPQHVRANRRLREDWCDVQPATHPEEVIPPRPDMMMPYPLLPGEIGTQSANGNYDVFLGVLLAGVMVVVTAGGGLLFARFYALQTERTQRGQLRSSGNEPEEWEPLRADVEVELKNTPETAVSVEQGSTDL</sequence>
<feature type="transmembrane region" description="Helical" evidence="3">
    <location>
        <begin position="977"/>
        <end position="1003"/>
    </location>
</feature>
<protein>
    <submittedName>
        <fullName evidence="6">Neurexin-4</fullName>
    </submittedName>
</protein>
<gene>
    <name evidence="6" type="ORF">BV898_16620</name>
</gene>
<dbReference type="InterPro" id="IPR050372">
    <property type="entry name" value="Neurexin-related_CASP"/>
</dbReference>
<comment type="caution">
    <text evidence="6">The sequence shown here is derived from an EMBL/GenBank/DDBJ whole genome shotgun (WGS) entry which is preliminary data.</text>
</comment>
<keyword evidence="7" id="KW-1185">Reference proteome</keyword>
<evidence type="ECO:0000256" key="3">
    <source>
        <dbReference type="SAM" id="Phobius"/>
    </source>
</evidence>
<dbReference type="CDD" id="cd00110">
    <property type="entry name" value="LamG"/>
    <property type="match status" value="2"/>
</dbReference>
<keyword evidence="3" id="KW-1133">Transmembrane helix</keyword>
<dbReference type="PANTHER" id="PTHR15036">
    <property type="entry name" value="PIKACHURIN-LIKE PROTEIN"/>
    <property type="match status" value="1"/>
</dbReference>
<dbReference type="EMBL" id="MTYJ01000254">
    <property type="protein sequence ID" value="OWA52160.1"/>
    <property type="molecule type" value="Genomic_DNA"/>
</dbReference>
<dbReference type="Gene3D" id="2.10.25.10">
    <property type="entry name" value="Laminin"/>
    <property type="match status" value="2"/>
</dbReference>
<dbReference type="SUPFAM" id="SSF49899">
    <property type="entry name" value="Concanavalin A-like lectins/glucanases"/>
    <property type="match status" value="3"/>
</dbReference>
<dbReference type="InterPro" id="IPR001791">
    <property type="entry name" value="Laminin_G"/>
</dbReference>
<feature type="domain" description="EGF-like" evidence="5">
    <location>
        <begin position="718"/>
        <end position="754"/>
    </location>
</feature>
<dbReference type="SMART" id="SM00282">
    <property type="entry name" value="LamG"/>
    <property type="match status" value="3"/>
</dbReference>
<proteinExistence type="predicted"/>
<dbReference type="Gene3D" id="2.60.120.1000">
    <property type="match status" value="1"/>
</dbReference>
<feature type="disulfide bond" evidence="2">
    <location>
        <begin position="301"/>
        <end position="311"/>
    </location>
</feature>
<evidence type="ECO:0000256" key="1">
    <source>
        <dbReference type="ARBA" id="ARBA00023157"/>
    </source>
</evidence>
<reference evidence="7" key="1">
    <citation type="submission" date="2017-01" db="EMBL/GenBank/DDBJ databases">
        <title>Comparative genomics of anhydrobiosis in the tardigrade Hypsibius dujardini.</title>
        <authorList>
            <person name="Yoshida Y."/>
            <person name="Koutsovoulos G."/>
            <person name="Laetsch D."/>
            <person name="Stevens L."/>
            <person name="Kumar S."/>
            <person name="Horikawa D."/>
            <person name="Ishino K."/>
            <person name="Komine S."/>
            <person name="Tomita M."/>
            <person name="Blaxter M."/>
            <person name="Arakawa K."/>
        </authorList>
    </citation>
    <scope>NUCLEOTIDE SEQUENCE [LARGE SCALE GENOMIC DNA]</scope>
    <source>
        <strain evidence="7">Z151</strain>
    </source>
</reference>
<evidence type="ECO:0000256" key="2">
    <source>
        <dbReference type="PROSITE-ProRule" id="PRU00076"/>
    </source>
</evidence>
<dbReference type="AlphaFoldDB" id="A0A9X6RLP0"/>
<feature type="domain" description="EGF-like" evidence="5">
    <location>
        <begin position="297"/>
        <end position="333"/>
    </location>
</feature>
<feature type="domain" description="Laminin G" evidence="4">
    <location>
        <begin position="756"/>
        <end position="937"/>
    </location>
</feature>
<dbReference type="Pfam" id="PF02210">
    <property type="entry name" value="Laminin_G_2"/>
    <property type="match status" value="3"/>
</dbReference>
<accession>A0A9X6RLP0</accession>
<dbReference type="PANTHER" id="PTHR15036:SF91">
    <property type="entry name" value="NEUREXIN-4"/>
    <property type="match status" value="1"/>
</dbReference>
<organism evidence="6 7">
    <name type="scientific">Hypsibius exemplaris</name>
    <name type="common">Freshwater tardigrade</name>
    <dbReference type="NCBI Taxonomy" id="2072580"/>
    <lineage>
        <taxon>Eukaryota</taxon>
        <taxon>Metazoa</taxon>
        <taxon>Ecdysozoa</taxon>
        <taxon>Tardigrada</taxon>
        <taxon>Eutardigrada</taxon>
        <taxon>Parachela</taxon>
        <taxon>Hypsibioidea</taxon>
        <taxon>Hypsibiidae</taxon>
        <taxon>Hypsibius</taxon>
    </lineage>
</organism>
<dbReference type="CDD" id="cd00054">
    <property type="entry name" value="EGF_CA"/>
    <property type="match status" value="1"/>
</dbReference>
<feature type="domain" description="Laminin G" evidence="4">
    <location>
        <begin position="136"/>
        <end position="301"/>
    </location>
</feature>
<evidence type="ECO:0000313" key="7">
    <source>
        <dbReference type="Proteomes" id="UP000192578"/>
    </source>
</evidence>
<evidence type="ECO:0000313" key="6">
    <source>
        <dbReference type="EMBL" id="OWA52160.1"/>
    </source>
</evidence>
<dbReference type="OrthoDB" id="26719at2759"/>
<dbReference type="InterPro" id="IPR000742">
    <property type="entry name" value="EGF"/>
</dbReference>
<keyword evidence="3" id="KW-0812">Transmembrane</keyword>
<dbReference type="PROSITE" id="PS50026">
    <property type="entry name" value="EGF_3"/>
    <property type="match status" value="2"/>
</dbReference>
<keyword evidence="3" id="KW-0472">Membrane</keyword>
<dbReference type="PROSITE" id="PS50025">
    <property type="entry name" value="LAM_G_DOMAIN"/>
    <property type="match status" value="3"/>
</dbReference>
<dbReference type="Proteomes" id="UP000192578">
    <property type="component" value="Unassembled WGS sequence"/>
</dbReference>
<keyword evidence="2" id="KW-0245">EGF-like domain</keyword>
<dbReference type="InterPro" id="IPR013320">
    <property type="entry name" value="ConA-like_dom_sf"/>
</dbReference>
<feature type="domain" description="Laminin G" evidence="4">
    <location>
        <begin position="550"/>
        <end position="717"/>
    </location>
</feature>
<comment type="caution">
    <text evidence="2">Lacks conserved residue(s) required for the propagation of feature annotation.</text>
</comment>
<name>A0A9X6RLP0_HYPEX</name>
<evidence type="ECO:0000259" key="4">
    <source>
        <dbReference type="PROSITE" id="PS50025"/>
    </source>
</evidence>
<evidence type="ECO:0000259" key="5">
    <source>
        <dbReference type="PROSITE" id="PS50026"/>
    </source>
</evidence>